<sequence>MSRSIAILDLPTEILHLIGQDLDTFSLIRLRSSCRGLRESMPSPTHRQLLEAECTEFGTQNDLYACKDCLRLRPRAKFGDKMVVKKRRKGEYTAADRFCVDCGINPRPGTTRYNRGDQIMIQKKPHGTCLRCRKFKPGALEDGQCHDCLPSRKPSGQILFDRGRQERARLRAEKAERRARRREIWGSSGDETDEIPSPTSSEQ</sequence>
<gene>
    <name evidence="3" type="ORF">GX51_08308</name>
</gene>
<dbReference type="OrthoDB" id="5281164at2759"/>
<evidence type="ECO:0000256" key="1">
    <source>
        <dbReference type="SAM" id="MobiDB-lite"/>
    </source>
</evidence>
<dbReference type="InterPro" id="IPR001810">
    <property type="entry name" value="F-box_dom"/>
</dbReference>
<reference evidence="3 4" key="1">
    <citation type="submission" date="2017-10" db="EMBL/GenBank/DDBJ databases">
        <title>Comparative genomics in systemic dimorphic fungi from Ajellomycetaceae.</title>
        <authorList>
            <person name="Munoz J.F."/>
            <person name="Mcewen J.G."/>
            <person name="Clay O.K."/>
            <person name="Cuomo C.A."/>
        </authorList>
    </citation>
    <scope>NUCLEOTIDE SEQUENCE [LARGE SCALE GENOMIC DNA]</scope>
    <source>
        <strain evidence="3 4">UAMH130</strain>
    </source>
</reference>
<dbReference type="InterPro" id="IPR036047">
    <property type="entry name" value="F-box-like_dom_sf"/>
</dbReference>
<dbReference type="SUPFAM" id="SSF81383">
    <property type="entry name" value="F-box domain"/>
    <property type="match status" value="1"/>
</dbReference>
<protein>
    <recommendedName>
        <fullName evidence="2">F-box domain-containing protein</fullName>
    </recommendedName>
</protein>
<dbReference type="AlphaFoldDB" id="A0A2B7WF04"/>
<comment type="caution">
    <text evidence="3">The sequence shown here is derived from an EMBL/GenBank/DDBJ whole genome shotgun (WGS) entry which is preliminary data.</text>
</comment>
<feature type="region of interest" description="Disordered" evidence="1">
    <location>
        <begin position="170"/>
        <end position="203"/>
    </location>
</feature>
<evidence type="ECO:0000259" key="2">
    <source>
        <dbReference type="PROSITE" id="PS50181"/>
    </source>
</evidence>
<proteinExistence type="predicted"/>
<dbReference type="EMBL" id="PDNC01000262">
    <property type="protein sequence ID" value="PGG95186.1"/>
    <property type="molecule type" value="Genomic_DNA"/>
</dbReference>
<dbReference type="PROSITE" id="PS50181">
    <property type="entry name" value="FBOX"/>
    <property type="match status" value="1"/>
</dbReference>
<feature type="domain" description="F-box" evidence="2">
    <location>
        <begin position="4"/>
        <end position="49"/>
    </location>
</feature>
<keyword evidence="4" id="KW-1185">Reference proteome</keyword>
<evidence type="ECO:0000313" key="4">
    <source>
        <dbReference type="Proteomes" id="UP000224080"/>
    </source>
</evidence>
<accession>A0A2B7WF04</accession>
<organism evidence="3 4">
    <name type="scientific">Blastomyces parvus</name>
    <dbReference type="NCBI Taxonomy" id="2060905"/>
    <lineage>
        <taxon>Eukaryota</taxon>
        <taxon>Fungi</taxon>
        <taxon>Dikarya</taxon>
        <taxon>Ascomycota</taxon>
        <taxon>Pezizomycotina</taxon>
        <taxon>Eurotiomycetes</taxon>
        <taxon>Eurotiomycetidae</taxon>
        <taxon>Onygenales</taxon>
        <taxon>Ajellomycetaceae</taxon>
        <taxon>Blastomyces</taxon>
    </lineage>
</organism>
<name>A0A2B7WF04_9EURO</name>
<evidence type="ECO:0000313" key="3">
    <source>
        <dbReference type="EMBL" id="PGG95186.1"/>
    </source>
</evidence>
<dbReference type="Proteomes" id="UP000224080">
    <property type="component" value="Unassembled WGS sequence"/>
</dbReference>